<reference evidence="1 2" key="1">
    <citation type="journal article" date="2019" name="Nat. Ecol. Evol.">
        <title>Megaphylogeny resolves global patterns of mushroom evolution.</title>
        <authorList>
            <person name="Varga T."/>
            <person name="Krizsan K."/>
            <person name="Foldi C."/>
            <person name="Dima B."/>
            <person name="Sanchez-Garcia M."/>
            <person name="Sanchez-Ramirez S."/>
            <person name="Szollosi G.J."/>
            <person name="Szarkandi J.G."/>
            <person name="Papp V."/>
            <person name="Albert L."/>
            <person name="Andreopoulos W."/>
            <person name="Angelini C."/>
            <person name="Antonin V."/>
            <person name="Barry K.W."/>
            <person name="Bougher N.L."/>
            <person name="Buchanan P."/>
            <person name="Buyck B."/>
            <person name="Bense V."/>
            <person name="Catcheside P."/>
            <person name="Chovatia M."/>
            <person name="Cooper J."/>
            <person name="Damon W."/>
            <person name="Desjardin D."/>
            <person name="Finy P."/>
            <person name="Geml J."/>
            <person name="Haridas S."/>
            <person name="Hughes K."/>
            <person name="Justo A."/>
            <person name="Karasinski D."/>
            <person name="Kautmanova I."/>
            <person name="Kiss B."/>
            <person name="Kocsube S."/>
            <person name="Kotiranta H."/>
            <person name="LaButti K.M."/>
            <person name="Lechner B.E."/>
            <person name="Liimatainen K."/>
            <person name="Lipzen A."/>
            <person name="Lukacs Z."/>
            <person name="Mihaltcheva S."/>
            <person name="Morgado L.N."/>
            <person name="Niskanen T."/>
            <person name="Noordeloos M.E."/>
            <person name="Ohm R.A."/>
            <person name="Ortiz-Santana B."/>
            <person name="Ovrebo C."/>
            <person name="Racz N."/>
            <person name="Riley R."/>
            <person name="Savchenko A."/>
            <person name="Shiryaev A."/>
            <person name="Soop K."/>
            <person name="Spirin V."/>
            <person name="Szebenyi C."/>
            <person name="Tomsovsky M."/>
            <person name="Tulloss R.E."/>
            <person name="Uehling J."/>
            <person name="Grigoriev I.V."/>
            <person name="Vagvolgyi C."/>
            <person name="Papp T."/>
            <person name="Martin F.M."/>
            <person name="Miettinen O."/>
            <person name="Hibbett D.S."/>
            <person name="Nagy L.G."/>
        </authorList>
    </citation>
    <scope>NUCLEOTIDE SEQUENCE [LARGE SCALE GENOMIC DNA]</scope>
    <source>
        <strain evidence="1 2">NL-1719</strain>
    </source>
</reference>
<organism evidence="1 2">
    <name type="scientific">Pluteus cervinus</name>
    <dbReference type="NCBI Taxonomy" id="181527"/>
    <lineage>
        <taxon>Eukaryota</taxon>
        <taxon>Fungi</taxon>
        <taxon>Dikarya</taxon>
        <taxon>Basidiomycota</taxon>
        <taxon>Agaricomycotina</taxon>
        <taxon>Agaricomycetes</taxon>
        <taxon>Agaricomycetidae</taxon>
        <taxon>Agaricales</taxon>
        <taxon>Pluteineae</taxon>
        <taxon>Pluteaceae</taxon>
        <taxon>Pluteus</taxon>
    </lineage>
</organism>
<dbReference type="Proteomes" id="UP000308600">
    <property type="component" value="Unassembled WGS sequence"/>
</dbReference>
<protein>
    <submittedName>
        <fullName evidence="1">Uncharacterized protein</fullName>
    </submittedName>
</protein>
<accession>A0ACD3B8I2</accession>
<proteinExistence type="predicted"/>
<name>A0ACD3B8I2_9AGAR</name>
<sequence>MSLFDAVFAYIAASKAYSGAFLIAIATFTLLVLKNLKHAGEKGEATKQTTVLVPPTNDSKDRVSGEWSPTKFSYPEFPPCLEDLSEIKPIPYRPFRWGDYHVTMGIRSMHWADWIELDCQFAHYHRIKAHRIHTRGEGVVRVLQETPGLVRSGAEAAIELVHELAEYLSRRYPTTYKITRHNTLQGSTEFGWNDAPPVKTVTLVPLSVSYELPLDITDTNALRAMEISSLLVQDDLALMIEGSDGRYYFQAGGICVPGFWRIQDKIGLPLDEIHFSGNVPQYKEKLHTSLERFFRRLPVDKPVIRNNYFVQTIRLSRDNEAPDEVKQIDPEELAWSTTTNGPEDAFEHGHGTYSAVPAKPTPDALRLRTERQTLRRLPRSGAIVFTIRTYLTPVEALGKERGIPGRLASALRSWPDDVADYKGKKRYFDVLVNYMDQCHEEQVKNGVVGPDEKLGQYPF</sequence>
<keyword evidence="2" id="KW-1185">Reference proteome</keyword>
<evidence type="ECO:0000313" key="1">
    <source>
        <dbReference type="EMBL" id="TFK74455.1"/>
    </source>
</evidence>
<evidence type="ECO:0000313" key="2">
    <source>
        <dbReference type="Proteomes" id="UP000308600"/>
    </source>
</evidence>
<gene>
    <name evidence="1" type="ORF">BDN72DRAFT_789277</name>
</gene>
<dbReference type="EMBL" id="ML208268">
    <property type="protein sequence ID" value="TFK74455.1"/>
    <property type="molecule type" value="Genomic_DNA"/>
</dbReference>